<keyword evidence="2" id="KW-0408">Iron</keyword>
<dbReference type="Proteomes" id="UP000002613">
    <property type="component" value="Chromosome"/>
</dbReference>
<dbReference type="SUPFAM" id="SSF54862">
    <property type="entry name" value="4Fe-4S ferredoxins"/>
    <property type="match status" value="1"/>
</dbReference>
<dbReference type="KEGG" id="fpl:Ferp_1876"/>
<evidence type="ECO:0000256" key="3">
    <source>
        <dbReference type="ARBA" id="ARBA00023014"/>
    </source>
</evidence>
<evidence type="ECO:0000313" key="6">
    <source>
        <dbReference type="Proteomes" id="UP000002613"/>
    </source>
</evidence>
<reference evidence="5 6" key="2">
    <citation type="journal article" date="2011" name="Stand. Genomic Sci.">
        <title>Complete genome sequence of Ferroglobus placidus AEDII12DO.</title>
        <authorList>
            <person name="Anderson I."/>
            <person name="Risso C."/>
            <person name="Holmes D."/>
            <person name="Lucas S."/>
            <person name="Copeland A."/>
            <person name="Lapidus A."/>
            <person name="Cheng J.F."/>
            <person name="Bruce D."/>
            <person name="Goodwin L."/>
            <person name="Pitluck S."/>
            <person name="Saunders E."/>
            <person name="Brettin T."/>
            <person name="Detter J.C."/>
            <person name="Han C."/>
            <person name="Tapia R."/>
            <person name="Larimer F."/>
            <person name="Land M."/>
            <person name="Hauser L."/>
            <person name="Woyke T."/>
            <person name="Lovley D."/>
            <person name="Kyrpides N."/>
            <person name="Ivanova N."/>
        </authorList>
    </citation>
    <scope>NUCLEOTIDE SEQUENCE [LARGE SCALE GENOMIC DNA]</scope>
    <source>
        <strain evidence="6">DSM 10642 / AEDII12DO</strain>
    </source>
</reference>
<organism evidence="5 6">
    <name type="scientific">Ferroglobus placidus (strain DSM 10642 / AEDII12DO)</name>
    <dbReference type="NCBI Taxonomy" id="589924"/>
    <lineage>
        <taxon>Archaea</taxon>
        <taxon>Methanobacteriati</taxon>
        <taxon>Methanobacteriota</taxon>
        <taxon>Archaeoglobi</taxon>
        <taxon>Archaeoglobales</taxon>
        <taxon>Archaeoglobaceae</taxon>
        <taxon>Ferroglobus</taxon>
    </lineage>
</organism>
<dbReference type="Pfam" id="PF00037">
    <property type="entry name" value="Fer4"/>
    <property type="match status" value="2"/>
</dbReference>
<dbReference type="SUPFAM" id="SSF56014">
    <property type="entry name" value="Nitrite and sulphite reductase 4Fe-4S domain-like"/>
    <property type="match status" value="1"/>
</dbReference>
<dbReference type="AlphaFoldDB" id="D3RZV3"/>
<keyword evidence="3" id="KW-0411">Iron-sulfur</keyword>
<reference evidence="6" key="1">
    <citation type="submission" date="2010-02" db="EMBL/GenBank/DDBJ databases">
        <title>Complete sequence of Ferroglobus placidus DSM 10642.</title>
        <authorList>
            <consortium name="US DOE Joint Genome Institute"/>
            <person name="Lucas S."/>
            <person name="Copeland A."/>
            <person name="Lapidus A."/>
            <person name="Cheng J.-F."/>
            <person name="Bruce D."/>
            <person name="Goodwin L."/>
            <person name="Pitluck S."/>
            <person name="Saunders E."/>
            <person name="Brettin T."/>
            <person name="Detter J.C."/>
            <person name="Han C."/>
            <person name="Tapia R."/>
            <person name="Larimer F."/>
            <person name="Land M."/>
            <person name="Hauser L."/>
            <person name="Kyrpides N."/>
            <person name="Ivanova N."/>
            <person name="Holmes D."/>
            <person name="Lovley D."/>
            <person name="Kyrpides N."/>
            <person name="Anderson I.J."/>
            <person name="Woyke T."/>
        </authorList>
    </citation>
    <scope>NUCLEOTIDE SEQUENCE [LARGE SCALE GENOMIC DNA]</scope>
    <source>
        <strain evidence="6">DSM 10642 / AEDII12DO</strain>
    </source>
</reference>
<dbReference type="PROSITE" id="PS51379">
    <property type="entry name" value="4FE4S_FER_2"/>
    <property type="match status" value="2"/>
</dbReference>
<evidence type="ECO:0000256" key="1">
    <source>
        <dbReference type="ARBA" id="ARBA00022723"/>
    </source>
</evidence>
<dbReference type="HOGENOM" id="CLU_072599_2_0_2"/>
<evidence type="ECO:0000313" key="5">
    <source>
        <dbReference type="EMBL" id="ADC66016.1"/>
    </source>
</evidence>
<sequence>MSEDFRVHLYLYRTQLFTVEGFEVEFCRACRNALSSLEHLKEGIAEILKGKIWKAKKSHEKIKIGISACPNACSSPQIKDFGVIAFIKPQVDLEKCNSCKACFRACRENAIDFNGYPSFHEKCIGCGDCMRACKTGAIKGETYFKVLAGGRLGRHPRFAEIVAIVKDENVVLRIFGEVLRISYERNERFSYIDDSIEILKKRITNLAFSQVNNRLDC</sequence>
<accession>D3RZV3</accession>
<dbReference type="GO" id="GO:0046872">
    <property type="term" value="F:metal ion binding"/>
    <property type="evidence" value="ECO:0007669"/>
    <property type="project" value="UniProtKB-KW"/>
</dbReference>
<dbReference type="InterPro" id="IPR045854">
    <property type="entry name" value="NO2/SO3_Rdtase_4Fe4S_sf"/>
</dbReference>
<protein>
    <submittedName>
        <fullName evidence="5">Nitrite and sulphite reductase 4Fe-4S region</fullName>
    </submittedName>
</protein>
<dbReference type="eggNOG" id="arCOG02059">
    <property type="taxonomic scope" value="Archaea"/>
</dbReference>
<keyword evidence="1" id="KW-0479">Metal-binding</keyword>
<feature type="domain" description="4Fe-4S ferredoxin-type" evidence="4">
    <location>
        <begin position="120"/>
        <end position="143"/>
    </location>
</feature>
<dbReference type="PaxDb" id="589924-Ferp_1876"/>
<name>D3RZV3_FERPA</name>
<keyword evidence="6" id="KW-1185">Reference proteome</keyword>
<evidence type="ECO:0000259" key="4">
    <source>
        <dbReference type="PROSITE" id="PS51379"/>
    </source>
</evidence>
<dbReference type="Pfam" id="PF01077">
    <property type="entry name" value="NIR_SIR"/>
    <property type="match status" value="1"/>
</dbReference>
<dbReference type="GO" id="GO:0020037">
    <property type="term" value="F:heme binding"/>
    <property type="evidence" value="ECO:0007669"/>
    <property type="project" value="InterPro"/>
</dbReference>
<dbReference type="Gene3D" id="3.30.413.10">
    <property type="entry name" value="Sulfite Reductase Hemoprotein, domain 1"/>
    <property type="match status" value="1"/>
</dbReference>
<proteinExistence type="predicted"/>
<dbReference type="InterPro" id="IPR006067">
    <property type="entry name" value="NO2/SO3_Rdtase_4Fe4S_dom"/>
</dbReference>
<gene>
    <name evidence="5" type="ordered locus">Ferp_1876</name>
</gene>
<dbReference type="GO" id="GO:0016491">
    <property type="term" value="F:oxidoreductase activity"/>
    <property type="evidence" value="ECO:0007669"/>
    <property type="project" value="InterPro"/>
</dbReference>
<dbReference type="EMBL" id="CP001899">
    <property type="protein sequence ID" value="ADC66016.1"/>
    <property type="molecule type" value="Genomic_DNA"/>
</dbReference>
<evidence type="ECO:0000256" key="2">
    <source>
        <dbReference type="ARBA" id="ARBA00023004"/>
    </source>
</evidence>
<feature type="domain" description="4Fe-4S ferredoxin-type" evidence="4">
    <location>
        <begin position="87"/>
        <end position="116"/>
    </location>
</feature>
<dbReference type="GO" id="GO:0051536">
    <property type="term" value="F:iron-sulfur cluster binding"/>
    <property type="evidence" value="ECO:0007669"/>
    <property type="project" value="UniProtKB-KW"/>
</dbReference>
<dbReference type="Gene3D" id="3.30.70.20">
    <property type="match status" value="1"/>
</dbReference>
<dbReference type="STRING" id="589924.Ferp_1876"/>
<dbReference type="InterPro" id="IPR017896">
    <property type="entry name" value="4Fe4S_Fe-S-bd"/>
</dbReference>